<protein>
    <submittedName>
        <fullName evidence="2">Uncharacterized protein</fullName>
    </submittedName>
</protein>
<dbReference type="Proteomes" id="UP000626109">
    <property type="component" value="Unassembled WGS sequence"/>
</dbReference>
<name>A0A813KAN5_POLGL</name>
<feature type="non-terminal residue" evidence="2">
    <location>
        <position position="102"/>
    </location>
</feature>
<evidence type="ECO:0000256" key="1">
    <source>
        <dbReference type="SAM" id="MobiDB-lite"/>
    </source>
</evidence>
<reference evidence="2" key="1">
    <citation type="submission" date="2021-02" db="EMBL/GenBank/DDBJ databases">
        <authorList>
            <person name="Dougan E. K."/>
            <person name="Rhodes N."/>
            <person name="Thang M."/>
            <person name="Chan C."/>
        </authorList>
    </citation>
    <scope>NUCLEOTIDE SEQUENCE</scope>
</reference>
<gene>
    <name evidence="2" type="ORF">PGLA2088_LOCUS32222</name>
</gene>
<organism evidence="2 3">
    <name type="scientific">Polarella glacialis</name>
    <name type="common">Dinoflagellate</name>
    <dbReference type="NCBI Taxonomy" id="89957"/>
    <lineage>
        <taxon>Eukaryota</taxon>
        <taxon>Sar</taxon>
        <taxon>Alveolata</taxon>
        <taxon>Dinophyceae</taxon>
        <taxon>Suessiales</taxon>
        <taxon>Suessiaceae</taxon>
        <taxon>Polarella</taxon>
    </lineage>
</organism>
<dbReference type="EMBL" id="CAJNNW010029944">
    <property type="protein sequence ID" value="CAE8701929.1"/>
    <property type="molecule type" value="Genomic_DNA"/>
</dbReference>
<proteinExistence type="predicted"/>
<sequence>AAIRLEYFGGNTTLHVDSESCCSHRSSSSCRTGMWTSNPIAVSNGQNLAILVPGSYSVTAMALQLCPGGVSVSSSSLDRASFDQTYGPSQGFSALQWETETQ</sequence>
<dbReference type="AlphaFoldDB" id="A0A813KAN5"/>
<comment type="caution">
    <text evidence="2">The sequence shown here is derived from an EMBL/GenBank/DDBJ whole genome shotgun (WGS) entry which is preliminary data.</text>
</comment>
<evidence type="ECO:0000313" key="3">
    <source>
        <dbReference type="Proteomes" id="UP000626109"/>
    </source>
</evidence>
<feature type="region of interest" description="Disordered" evidence="1">
    <location>
        <begin position="83"/>
        <end position="102"/>
    </location>
</feature>
<evidence type="ECO:0000313" key="2">
    <source>
        <dbReference type="EMBL" id="CAE8701929.1"/>
    </source>
</evidence>
<accession>A0A813KAN5</accession>